<organism evidence="3 4">
    <name type="scientific">Posidoniimonas polymericola</name>
    <dbReference type="NCBI Taxonomy" id="2528002"/>
    <lineage>
        <taxon>Bacteria</taxon>
        <taxon>Pseudomonadati</taxon>
        <taxon>Planctomycetota</taxon>
        <taxon>Planctomycetia</taxon>
        <taxon>Pirellulales</taxon>
        <taxon>Lacipirellulaceae</taxon>
        <taxon>Posidoniimonas</taxon>
    </lineage>
</organism>
<evidence type="ECO:0000256" key="1">
    <source>
        <dbReference type="SAM" id="MobiDB-lite"/>
    </source>
</evidence>
<sequence length="127" mass="13710">MENPYQSPQQIDSGLPELPNGRGERRPFSDAVLRSCIGAIGFSFLLIAAGFVVGFFIYQGRHDRMTAAVIYSLFTGAAIIGPGATCVGWLTLFLHREPRRPDRLSDSLPLGFLAGFLALVLMPAIAG</sequence>
<dbReference type="RefSeq" id="WP_146589472.1">
    <property type="nucleotide sequence ID" value="NZ_SJPO01000009.1"/>
</dbReference>
<comment type="caution">
    <text evidence="3">The sequence shown here is derived from an EMBL/GenBank/DDBJ whole genome shotgun (WGS) entry which is preliminary data.</text>
</comment>
<dbReference type="Proteomes" id="UP000318478">
    <property type="component" value="Unassembled WGS sequence"/>
</dbReference>
<dbReference type="AlphaFoldDB" id="A0A5C5YF76"/>
<feature type="transmembrane region" description="Helical" evidence="2">
    <location>
        <begin position="70"/>
        <end position="95"/>
    </location>
</feature>
<evidence type="ECO:0000313" key="4">
    <source>
        <dbReference type="Proteomes" id="UP000318478"/>
    </source>
</evidence>
<dbReference type="EMBL" id="SJPO01000009">
    <property type="protein sequence ID" value="TWT73724.1"/>
    <property type="molecule type" value="Genomic_DNA"/>
</dbReference>
<evidence type="ECO:0000313" key="3">
    <source>
        <dbReference type="EMBL" id="TWT73724.1"/>
    </source>
</evidence>
<keyword evidence="2" id="KW-1133">Transmembrane helix</keyword>
<feature type="transmembrane region" description="Helical" evidence="2">
    <location>
        <begin position="107"/>
        <end position="126"/>
    </location>
</feature>
<protein>
    <submittedName>
        <fullName evidence="3">Uncharacterized protein</fullName>
    </submittedName>
</protein>
<evidence type="ECO:0000256" key="2">
    <source>
        <dbReference type="SAM" id="Phobius"/>
    </source>
</evidence>
<accession>A0A5C5YF76</accession>
<name>A0A5C5YF76_9BACT</name>
<gene>
    <name evidence="3" type="ORF">Pla123a_36170</name>
</gene>
<feature type="transmembrane region" description="Helical" evidence="2">
    <location>
        <begin position="32"/>
        <end position="58"/>
    </location>
</feature>
<keyword evidence="2" id="KW-0472">Membrane</keyword>
<feature type="compositionally biased region" description="Polar residues" evidence="1">
    <location>
        <begin position="1"/>
        <end position="12"/>
    </location>
</feature>
<keyword evidence="4" id="KW-1185">Reference proteome</keyword>
<keyword evidence="2" id="KW-0812">Transmembrane</keyword>
<feature type="region of interest" description="Disordered" evidence="1">
    <location>
        <begin position="1"/>
        <end position="20"/>
    </location>
</feature>
<proteinExistence type="predicted"/>
<reference evidence="3 4" key="1">
    <citation type="submission" date="2019-02" db="EMBL/GenBank/DDBJ databases">
        <title>Deep-cultivation of Planctomycetes and their phenomic and genomic characterization uncovers novel biology.</title>
        <authorList>
            <person name="Wiegand S."/>
            <person name="Jogler M."/>
            <person name="Boedeker C."/>
            <person name="Pinto D."/>
            <person name="Vollmers J."/>
            <person name="Rivas-Marin E."/>
            <person name="Kohn T."/>
            <person name="Peeters S.H."/>
            <person name="Heuer A."/>
            <person name="Rast P."/>
            <person name="Oberbeckmann S."/>
            <person name="Bunk B."/>
            <person name="Jeske O."/>
            <person name="Meyerdierks A."/>
            <person name="Storesund J.E."/>
            <person name="Kallscheuer N."/>
            <person name="Luecker S."/>
            <person name="Lage O.M."/>
            <person name="Pohl T."/>
            <person name="Merkel B.J."/>
            <person name="Hornburger P."/>
            <person name="Mueller R.-W."/>
            <person name="Bruemmer F."/>
            <person name="Labrenz M."/>
            <person name="Spormann A.M."/>
            <person name="Op Den Camp H."/>
            <person name="Overmann J."/>
            <person name="Amann R."/>
            <person name="Jetten M.S.M."/>
            <person name="Mascher T."/>
            <person name="Medema M.H."/>
            <person name="Devos D.P."/>
            <person name="Kaster A.-K."/>
            <person name="Ovreas L."/>
            <person name="Rohde M."/>
            <person name="Galperin M.Y."/>
            <person name="Jogler C."/>
        </authorList>
    </citation>
    <scope>NUCLEOTIDE SEQUENCE [LARGE SCALE GENOMIC DNA]</scope>
    <source>
        <strain evidence="3 4">Pla123a</strain>
    </source>
</reference>